<evidence type="ECO:0000313" key="1">
    <source>
        <dbReference type="EMBL" id="UNO47465.1"/>
    </source>
</evidence>
<dbReference type="Proteomes" id="UP000829401">
    <property type="component" value="Chromosome"/>
</dbReference>
<organism evidence="1 2">
    <name type="scientific">Alicyclobacillus acidoterrestris (strain ATCC 49025 / DSM 3922 / CIP 106132 / NCIMB 13137 / GD3B)</name>
    <dbReference type="NCBI Taxonomy" id="1356854"/>
    <lineage>
        <taxon>Bacteria</taxon>
        <taxon>Bacillati</taxon>
        <taxon>Bacillota</taxon>
        <taxon>Bacilli</taxon>
        <taxon>Bacillales</taxon>
        <taxon>Alicyclobacillaceae</taxon>
        <taxon>Alicyclobacillus</taxon>
    </lineage>
</organism>
<accession>A0A9E6ZNG0</accession>
<gene>
    <name evidence="1" type="ORF">K1I37_12170</name>
</gene>
<accession>T0BXX1</accession>
<dbReference type="AlphaFoldDB" id="T0BXX1"/>
<evidence type="ECO:0000313" key="2">
    <source>
        <dbReference type="Proteomes" id="UP000829401"/>
    </source>
</evidence>
<proteinExistence type="predicted"/>
<reference evidence="2" key="1">
    <citation type="journal article" date="2022" name="G3 (Bethesda)">
        <title>Unveiling the complete genome sequence of Alicyclobacillus acidoterrestris DSM 3922T, a taint-producing strain.</title>
        <authorList>
            <person name="Leonardo I.C."/>
            <person name="Barreto Crespo M.T."/>
            <person name="Gaspar F.B."/>
        </authorList>
    </citation>
    <scope>NUCLEOTIDE SEQUENCE [LARGE SCALE GENOMIC DNA]</scope>
    <source>
        <strain evidence="2">DSM 3922</strain>
    </source>
</reference>
<dbReference type="EMBL" id="CP080467">
    <property type="protein sequence ID" value="UNO47465.1"/>
    <property type="molecule type" value="Genomic_DNA"/>
</dbReference>
<dbReference type="KEGG" id="aaco:K1I37_12170"/>
<name>T0BXX1_ALIAG</name>
<dbReference type="RefSeq" id="WP_021295649.1">
    <property type="nucleotide sequence ID" value="NZ_AURB01000101.1"/>
</dbReference>
<keyword evidence="2" id="KW-1185">Reference proteome</keyword>
<sequence>MRTAICMIAALCGAYLVISGLWIARAGAVDDIPQLAATGVAELIVALTALLGAGLVFWNRWVALAMFAVSALWSACVAIIYFDDTIWIWCGISIVLIIGCIVSRRRNKRHREGTKRERSVNALQS</sequence>
<protein>
    <submittedName>
        <fullName evidence="1">Uncharacterized protein</fullName>
    </submittedName>
</protein>